<dbReference type="SUPFAM" id="SSF75138">
    <property type="entry name" value="HprK N-terminal domain-like"/>
    <property type="match status" value="1"/>
</dbReference>
<evidence type="ECO:0000256" key="8">
    <source>
        <dbReference type="PROSITE-ProRule" id="PRU00703"/>
    </source>
</evidence>
<dbReference type="SMART" id="SM00116">
    <property type="entry name" value="CBS"/>
    <property type="match status" value="2"/>
</dbReference>
<dbReference type="FunFam" id="3.90.1640.10:FF:000001">
    <property type="entry name" value="Probable manganese-dependent inorganic pyrophosphatase"/>
    <property type="match status" value="1"/>
</dbReference>
<dbReference type="Pfam" id="PF01368">
    <property type="entry name" value="DHH"/>
    <property type="match status" value="1"/>
</dbReference>
<dbReference type="PANTHER" id="PTHR12112">
    <property type="entry name" value="BNIP - RELATED"/>
    <property type="match status" value="1"/>
</dbReference>
<feature type="domain" description="CBS" evidence="9">
    <location>
        <begin position="252"/>
        <end position="309"/>
    </location>
</feature>
<keyword evidence="4" id="KW-0378">Hydrolase</keyword>
<keyword evidence="11" id="KW-1185">Reference proteome</keyword>
<dbReference type="SUPFAM" id="SSF54631">
    <property type="entry name" value="CBS-domain pair"/>
    <property type="match status" value="1"/>
</dbReference>
<evidence type="ECO:0000313" key="10">
    <source>
        <dbReference type="EMBL" id="SHJ67498.1"/>
    </source>
</evidence>
<dbReference type="EC" id="3.6.1.1" evidence="2"/>
<dbReference type="SMART" id="SM01131">
    <property type="entry name" value="DHHA2"/>
    <property type="match status" value="1"/>
</dbReference>
<dbReference type="SUPFAM" id="SSF64182">
    <property type="entry name" value="DHH phosphoesterases"/>
    <property type="match status" value="1"/>
</dbReference>
<feature type="domain" description="CBS" evidence="9">
    <location>
        <begin position="73"/>
        <end position="132"/>
    </location>
</feature>
<dbReference type="InterPro" id="IPR010766">
    <property type="entry name" value="DRTGG"/>
</dbReference>
<dbReference type="NCBIfam" id="NF011442">
    <property type="entry name" value="PRK14869.1-4"/>
    <property type="match status" value="1"/>
</dbReference>
<dbReference type="Gene3D" id="3.40.1390.20">
    <property type="entry name" value="HprK N-terminal domain-like"/>
    <property type="match status" value="1"/>
</dbReference>
<evidence type="ECO:0000256" key="5">
    <source>
        <dbReference type="ARBA" id="ARBA00023211"/>
    </source>
</evidence>
<organism evidence="10 11">
    <name type="scientific">Hathewaya proteolytica DSM 3090</name>
    <dbReference type="NCBI Taxonomy" id="1121331"/>
    <lineage>
        <taxon>Bacteria</taxon>
        <taxon>Bacillati</taxon>
        <taxon>Bacillota</taxon>
        <taxon>Clostridia</taxon>
        <taxon>Eubacteriales</taxon>
        <taxon>Clostridiaceae</taxon>
        <taxon>Hathewaya</taxon>
    </lineage>
</organism>
<dbReference type="Pfam" id="PF07085">
    <property type="entry name" value="DRTGG"/>
    <property type="match status" value="1"/>
</dbReference>
<dbReference type="GO" id="GO:0046872">
    <property type="term" value="F:metal ion binding"/>
    <property type="evidence" value="ECO:0007669"/>
    <property type="project" value="UniProtKB-KW"/>
</dbReference>
<dbReference type="InterPro" id="IPR001667">
    <property type="entry name" value="DDH_dom"/>
</dbReference>
<dbReference type="InterPro" id="IPR000644">
    <property type="entry name" value="CBS_dom"/>
</dbReference>
<evidence type="ECO:0000256" key="2">
    <source>
        <dbReference type="ARBA" id="ARBA00012146"/>
    </source>
</evidence>
<gene>
    <name evidence="10" type="ORF">SAMN02745248_00665</name>
</gene>
<dbReference type="EMBL" id="FRAD01000005">
    <property type="protein sequence ID" value="SHJ67498.1"/>
    <property type="molecule type" value="Genomic_DNA"/>
</dbReference>
<keyword evidence="8" id="KW-0129">CBS domain</keyword>
<comment type="cofactor">
    <cofactor evidence="1">
        <name>Mn(2+)</name>
        <dbReference type="ChEBI" id="CHEBI:29035"/>
    </cofactor>
</comment>
<dbReference type="PROSITE" id="PS51371">
    <property type="entry name" value="CBS"/>
    <property type="match status" value="2"/>
</dbReference>
<dbReference type="InterPro" id="IPR046342">
    <property type="entry name" value="CBS_dom_sf"/>
</dbReference>
<proteinExistence type="predicted"/>
<dbReference type="InterPro" id="IPR038763">
    <property type="entry name" value="DHH_sf"/>
</dbReference>
<keyword evidence="3" id="KW-0479">Metal-binding</keyword>
<evidence type="ECO:0000256" key="3">
    <source>
        <dbReference type="ARBA" id="ARBA00022723"/>
    </source>
</evidence>
<evidence type="ECO:0000256" key="6">
    <source>
        <dbReference type="ARBA" id="ARBA00032535"/>
    </source>
</evidence>
<name>A0A1M6L8B5_9CLOT</name>
<reference evidence="10 11" key="1">
    <citation type="submission" date="2016-11" db="EMBL/GenBank/DDBJ databases">
        <authorList>
            <person name="Jaros S."/>
            <person name="Januszkiewicz K."/>
            <person name="Wedrychowicz H."/>
        </authorList>
    </citation>
    <scope>NUCLEOTIDE SEQUENCE [LARGE SCALE GENOMIC DNA]</scope>
    <source>
        <strain evidence="10 11">DSM 3090</strain>
    </source>
</reference>
<sequence>MKDIIYVTGHKNPDSDSICAAIAYADFKNKTSDIPAIPIRLGNVSRETKFILDYFNVAEPKLVTTVKTQVCDLDVDKIQPLSAEISLKKAWEVMKNHSKNSLPVIDENDKLTGLLSLSNLTATCMDIWDADILAQSNTTIDNIIETLSATPMYIDNPLERLSGKIVVGAMSPEHISEFVDEKDIVICGDREDSQTTIVDQKASLMIITGNHEVSQDMVDKCRNNHCSVILTPYDTFTTARLITQSIPIKYVMAKKELVSFRENDFVEDVREKMLETRYRNYPVVDKDNKVIGVISRYHLISKNQKKIVLVDHNEKSQSVHGLEDAQIFEIIDHHRVGDIETGSPIYFRNEPVGSTSTIVASIFFENGLRPSKQIAGILCGAIISDTLMLKSPTSTMVDRMILERLAAIAGINPETFSKEMFIAGTSLEGKTGLEIFNTDFKNFALGSLKVGVSQVTTMDLEGFIKRKDEFVDLMNDMCEKNSYDILALLATDIIESNSNVICVGPHMELINEAFHVTLEENCAPLPGVVSRKKQFIPPLSKVITK</sequence>
<dbReference type="InterPro" id="IPR038222">
    <property type="entry name" value="DHHA2_dom_sf"/>
</dbReference>
<dbReference type="GO" id="GO:0005737">
    <property type="term" value="C:cytoplasm"/>
    <property type="evidence" value="ECO:0007669"/>
    <property type="project" value="InterPro"/>
</dbReference>
<dbReference type="InterPro" id="IPR004097">
    <property type="entry name" value="DHHA2"/>
</dbReference>
<dbReference type="InterPro" id="IPR028979">
    <property type="entry name" value="Ser_kin/Pase_Hpr-like_N_sf"/>
</dbReference>
<dbReference type="Pfam" id="PF00571">
    <property type="entry name" value="CBS"/>
    <property type="match status" value="2"/>
</dbReference>
<dbReference type="Gene3D" id="3.10.310.20">
    <property type="entry name" value="DHHA2 domain"/>
    <property type="match status" value="1"/>
</dbReference>
<dbReference type="GO" id="GO:0004427">
    <property type="term" value="F:inorganic diphosphate phosphatase activity"/>
    <property type="evidence" value="ECO:0007669"/>
    <property type="project" value="UniProtKB-EC"/>
</dbReference>
<dbReference type="Gene3D" id="3.10.580.10">
    <property type="entry name" value="CBS-domain"/>
    <property type="match status" value="1"/>
</dbReference>
<evidence type="ECO:0000259" key="9">
    <source>
        <dbReference type="PROSITE" id="PS51371"/>
    </source>
</evidence>
<keyword evidence="5" id="KW-0464">Manganese</keyword>
<evidence type="ECO:0000256" key="1">
    <source>
        <dbReference type="ARBA" id="ARBA00001936"/>
    </source>
</evidence>
<dbReference type="Proteomes" id="UP000183952">
    <property type="component" value="Unassembled WGS sequence"/>
</dbReference>
<evidence type="ECO:0000256" key="4">
    <source>
        <dbReference type="ARBA" id="ARBA00022801"/>
    </source>
</evidence>
<dbReference type="PANTHER" id="PTHR12112:SF22">
    <property type="entry name" value="MANGANESE-DEPENDENT INORGANIC PYROPHOSPHATASE-RELATED"/>
    <property type="match status" value="1"/>
</dbReference>
<dbReference type="Pfam" id="PF02833">
    <property type="entry name" value="DHHA2"/>
    <property type="match status" value="1"/>
</dbReference>
<dbReference type="STRING" id="1121331.SAMN02745248_00665"/>
<evidence type="ECO:0000256" key="7">
    <source>
        <dbReference type="ARBA" id="ARBA00047820"/>
    </source>
</evidence>
<evidence type="ECO:0000313" key="11">
    <source>
        <dbReference type="Proteomes" id="UP000183952"/>
    </source>
</evidence>
<dbReference type="AlphaFoldDB" id="A0A1M6L8B5"/>
<protein>
    <recommendedName>
        <fullName evidence="2">inorganic diphosphatase</fullName>
        <ecNumber evidence="2">3.6.1.1</ecNumber>
    </recommendedName>
    <alternativeName>
        <fullName evidence="6">Pyrophosphate phospho-hydrolase</fullName>
    </alternativeName>
</protein>
<dbReference type="CDD" id="cd04597">
    <property type="entry name" value="CBS_pair_inorgPPase"/>
    <property type="match status" value="1"/>
</dbReference>
<comment type="catalytic activity">
    <reaction evidence="7">
        <text>diphosphate + H2O = 2 phosphate + H(+)</text>
        <dbReference type="Rhea" id="RHEA:24576"/>
        <dbReference type="ChEBI" id="CHEBI:15377"/>
        <dbReference type="ChEBI" id="CHEBI:15378"/>
        <dbReference type="ChEBI" id="CHEBI:33019"/>
        <dbReference type="ChEBI" id="CHEBI:43474"/>
        <dbReference type="EC" id="3.6.1.1"/>
    </reaction>
</comment>
<accession>A0A1M6L8B5</accession>
<dbReference type="OrthoDB" id="9766150at2"/>
<dbReference type="NCBIfam" id="NF011441">
    <property type="entry name" value="PRK14869.1-3"/>
    <property type="match status" value="1"/>
</dbReference>
<dbReference type="RefSeq" id="WP_072902318.1">
    <property type="nucleotide sequence ID" value="NZ_FRAD01000005.1"/>
</dbReference>
<dbReference type="NCBIfam" id="NF011443">
    <property type="entry name" value="PRK14869.1-5"/>
    <property type="match status" value="1"/>
</dbReference>